<evidence type="ECO:0000256" key="1">
    <source>
        <dbReference type="SAM" id="MobiDB-lite"/>
    </source>
</evidence>
<evidence type="ECO:0000313" key="3">
    <source>
        <dbReference type="EMBL" id="KAL3098950.1"/>
    </source>
</evidence>
<dbReference type="Gene3D" id="1.20.5.170">
    <property type="match status" value="1"/>
</dbReference>
<dbReference type="AlphaFoldDB" id="A0ABD2K8A8"/>
<name>A0ABD2K8A8_HETSC</name>
<dbReference type="SUPFAM" id="SSF57959">
    <property type="entry name" value="Leucine zipper domain"/>
    <property type="match status" value="1"/>
</dbReference>
<dbReference type="InterPro" id="IPR046347">
    <property type="entry name" value="bZIP_sf"/>
</dbReference>
<feature type="compositionally biased region" description="Low complexity" evidence="1">
    <location>
        <begin position="145"/>
        <end position="164"/>
    </location>
</feature>
<dbReference type="Pfam" id="PF07716">
    <property type="entry name" value="bZIP_2"/>
    <property type="match status" value="1"/>
</dbReference>
<proteinExistence type="predicted"/>
<dbReference type="EMBL" id="JBICCN010000042">
    <property type="protein sequence ID" value="KAL3098950.1"/>
    <property type="molecule type" value="Genomic_DNA"/>
</dbReference>
<dbReference type="Proteomes" id="UP001620645">
    <property type="component" value="Unassembled WGS sequence"/>
</dbReference>
<feature type="domain" description="BZIP" evidence="2">
    <location>
        <begin position="304"/>
        <end position="354"/>
    </location>
</feature>
<gene>
    <name evidence="3" type="ORF">niasHS_000938</name>
</gene>
<dbReference type="InterPro" id="IPR004827">
    <property type="entry name" value="bZIP"/>
</dbReference>
<protein>
    <recommendedName>
        <fullName evidence="2">BZIP domain-containing protein</fullName>
    </recommendedName>
</protein>
<feature type="region of interest" description="Disordered" evidence="1">
    <location>
        <begin position="125"/>
        <end position="164"/>
    </location>
</feature>
<sequence>MSVPFSSDEFLLKRSLFSSIFGVANRLKQAKTTATAQLPAETAEQQQQHTFDESRQPCSSNRIFGLSFRDQQTEFDCLTTAYDESSSAAAALAKSQKTPACSPTTQLGQQFSDQLQFVEGAAAQINDDDDDDNDSEQHRQKEQQQQKQQHNNDNNNDSDESNNNKALKTLSREQIYAEIVRECNELEKQQHKNNNNNNNTEKDNRREEEKEEEVQQMMMMEVLMRSEKSELGTKTFSCNDQQQLITGGKGTSFSLDLERLIKVVVAHVLKEMKNNSQISLAEAMISTKQKQRSKGLKLTECDSNNAAAARYRQRQKEQKDLLVKELCQLEERNGQLKADIAHAQREIDQVKAELWRRWHN</sequence>
<feature type="compositionally biased region" description="Basic and acidic residues" evidence="1">
    <location>
        <begin position="135"/>
        <end position="144"/>
    </location>
</feature>
<reference evidence="3 4" key="1">
    <citation type="submission" date="2024-10" db="EMBL/GenBank/DDBJ databases">
        <authorList>
            <person name="Kim D."/>
        </authorList>
    </citation>
    <scope>NUCLEOTIDE SEQUENCE [LARGE SCALE GENOMIC DNA]</scope>
    <source>
        <strain evidence="3">Taebaek</strain>
    </source>
</reference>
<accession>A0ABD2K8A8</accession>
<evidence type="ECO:0000259" key="2">
    <source>
        <dbReference type="PROSITE" id="PS50217"/>
    </source>
</evidence>
<dbReference type="PROSITE" id="PS50217">
    <property type="entry name" value="BZIP"/>
    <property type="match status" value="1"/>
</dbReference>
<dbReference type="SMART" id="SM00338">
    <property type="entry name" value="BRLZ"/>
    <property type="match status" value="1"/>
</dbReference>
<feature type="region of interest" description="Disordered" evidence="1">
    <location>
        <begin position="187"/>
        <end position="213"/>
    </location>
</feature>
<evidence type="ECO:0000313" key="4">
    <source>
        <dbReference type="Proteomes" id="UP001620645"/>
    </source>
</evidence>
<organism evidence="3 4">
    <name type="scientific">Heterodera schachtii</name>
    <name type="common">Sugarbeet cyst nematode worm</name>
    <name type="synonym">Tylenchus schachtii</name>
    <dbReference type="NCBI Taxonomy" id="97005"/>
    <lineage>
        <taxon>Eukaryota</taxon>
        <taxon>Metazoa</taxon>
        <taxon>Ecdysozoa</taxon>
        <taxon>Nematoda</taxon>
        <taxon>Chromadorea</taxon>
        <taxon>Rhabditida</taxon>
        <taxon>Tylenchina</taxon>
        <taxon>Tylenchomorpha</taxon>
        <taxon>Tylenchoidea</taxon>
        <taxon>Heteroderidae</taxon>
        <taxon>Heteroderinae</taxon>
        <taxon>Heterodera</taxon>
    </lineage>
</organism>
<keyword evidence="4" id="KW-1185">Reference proteome</keyword>
<comment type="caution">
    <text evidence="3">The sequence shown here is derived from an EMBL/GenBank/DDBJ whole genome shotgun (WGS) entry which is preliminary data.</text>
</comment>